<evidence type="ECO:0008006" key="4">
    <source>
        <dbReference type="Google" id="ProtNLM"/>
    </source>
</evidence>
<dbReference type="PANTHER" id="PTHR12894:SF49">
    <property type="entry name" value="VAM6_VPS39-LIKE PROTEIN"/>
    <property type="match status" value="1"/>
</dbReference>
<comment type="caution">
    <text evidence="2">The sequence shown here is derived from an EMBL/GenBank/DDBJ whole genome shotgun (WGS) entry which is preliminary data.</text>
</comment>
<dbReference type="PROSITE" id="PS50236">
    <property type="entry name" value="CHCR"/>
    <property type="match status" value="1"/>
</dbReference>
<proteinExistence type="predicted"/>
<dbReference type="EMBL" id="JANAWD010000790">
    <property type="protein sequence ID" value="KAJ3475842.1"/>
    <property type="molecule type" value="Genomic_DNA"/>
</dbReference>
<name>A0AAD5UWE8_9APHY</name>
<gene>
    <name evidence="2" type="ORF">NLI96_g11566</name>
</gene>
<dbReference type="InterPro" id="IPR032914">
    <property type="entry name" value="Vam6/VPS39/TRAP1"/>
</dbReference>
<dbReference type="PANTHER" id="PTHR12894">
    <property type="entry name" value="CNH DOMAIN CONTAINING"/>
    <property type="match status" value="1"/>
</dbReference>
<evidence type="ECO:0000313" key="3">
    <source>
        <dbReference type="Proteomes" id="UP001212997"/>
    </source>
</evidence>
<dbReference type="GO" id="GO:0006914">
    <property type="term" value="P:autophagy"/>
    <property type="evidence" value="ECO:0007669"/>
    <property type="project" value="TreeGrafter"/>
</dbReference>
<dbReference type="GO" id="GO:0000329">
    <property type="term" value="C:fungal-type vacuole membrane"/>
    <property type="evidence" value="ECO:0007669"/>
    <property type="project" value="TreeGrafter"/>
</dbReference>
<organism evidence="2 3">
    <name type="scientific">Meripilus lineatus</name>
    <dbReference type="NCBI Taxonomy" id="2056292"/>
    <lineage>
        <taxon>Eukaryota</taxon>
        <taxon>Fungi</taxon>
        <taxon>Dikarya</taxon>
        <taxon>Basidiomycota</taxon>
        <taxon>Agaricomycotina</taxon>
        <taxon>Agaricomycetes</taxon>
        <taxon>Polyporales</taxon>
        <taxon>Meripilaceae</taxon>
        <taxon>Meripilus</taxon>
    </lineage>
</organism>
<feature type="repeat" description="CHCR" evidence="1">
    <location>
        <begin position="41"/>
        <end position="200"/>
    </location>
</feature>
<reference evidence="2" key="1">
    <citation type="submission" date="2022-07" db="EMBL/GenBank/DDBJ databases">
        <title>Genome Sequence of Physisporinus lineatus.</title>
        <authorList>
            <person name="Buettner E."/>
        </authorList>
    </citation>
    <scope>NUCLEOTIDE SEQUENCE</scope>
    <source>
        <strain evidence="2">VT162</strain>
    </source>
</reference>
<dbReference type="GO" id="GO:0006886">
    <property type="term" value="P:intracellular protein transport"/>
    <property type="evidence" value="ECO:0007669"/>
    <property type="project" value="UniProtKB-UniRule"/>
</dbReference>
<evidence type="ECO:0000313" key="2">
    <source>
        <dbReference type="EMBL" id="KAJ3475842.1"/>
    </source>
</evidence>
<protein>
    <recommendedName>
        <fullName evidence="4">Vacuolar sorting protein 39/Transforming growth factor beta receptor-associated domain-containing protein</fullName>
    </recommendedName>
</protein>
<dbReference type="InterPro" id="IPR000547">
    <property type="entry name" value="Clathrin_H-chain/VPS_repeat"/>
</dbReference>
<dbReference type="Proteomes" id="UP001212997">
    <property type="component" value="Unassembled WGS sequence"/>
</dbReference>
<dbReference type="AlphaFoldDB" id="A0AAD5UWE8"/>
<dbReference type="GO" id="GO:0034058">
    <property type="term" value="P:endosomal vesicle fusion"/>
    <property type="evidence" value="ECO:0007669"/>
    <property type="project" value="TreeGrafter"/>
</dbReference>
<keyword evidence="3" id="KW-1185">Reference proteome</keyword>
<sequence>MREKLMPSVQYLQRLGAEHLAQIFESSRWVFEQDSDIAFEIFTSEEVELPRQPVADYLEGIDPAICSRFVEFLIAERGEESPAFHDRLAELYLRMTVSSKKRGDQETRKHMYSKLLDFVDKTHHYRPDRLFGLLPSDDLYEAKAILLGRLGRHDSALEVYVYRLQDYLKAEEYCKRIYEPNGLTSNIFLTLLRIYLRPTQSTGGADLLRPALDLISRHSPRLDEVKTLELLPPLVTANDVRTFLIEALRAPIFDRKVVKNISNARDDQVARKLMVLQNAPSAINDWDTA</sequence>
<evidence type="ECO:0000256" key="1">
    <source>
        <dbReference type="PROSITE-ProRule" id="PRU01006"/>
    </source>
</evidence>
<accession>A0AAD5UWE8</accession>